<evidence type="ECO:0000313" key="1">
    <source>
        <dbReference type="EMBL" id="KAI4305414.1"/>
    </source>
</evidence>
<accession>A0ACB9L7N9</accession>
<reference evidence="1 2" key="1">
    <citation type="journal article" date="2022" name="DNA Res.">
        <title>Chromosomal-level genome assembly of the orchid tree Bauhinia variegata (Leguminosae; Cercidoideae) supports the allotetraploid origin hypothesis of Bauhinia.</title>
        <authorList>
            <person name="Zhong Y."/>
            <person name="Chen Y."/>
            <person name="Zheng D."/>
            <person name="Pang J."/>
            <person name="Liu Y."/>
            <person name="Luo S."/>
            <person name="Meng S."/>
            <person name="Qian L."/>
            <person name="Wei D."/>
            <person name="Dai S."/>
            <person name="Zhou R."/>
        </authorList>
    </citation>
    <scope>NUCLEOTIDE SEQUENCE [LARGE SCALE GENOMIC DNA]</scope>
    <source>
        <strain evidence="1">BV-YZ2020</strain>
    </source>
</reference>
<dbReference type="EMBL" id="CM039437">
    <property type="protein sequence ID" value="KAI4305414.1"/>
    <property type="molecule type" value="Genomic_DNA"/>
</dbReference>
<comment type="caution">
    <text evidence="1">The sequence shown here is derived from an EMBL/GenBank/DDBJ whole genome shotgun (WGS) entry which is preliminary data.</text>
</comment>
<name>A0ACB9L7N9_BAUVA</name>
<gene>
    <name evidence="1" type="ORF">L6164_028782</name>
</gene>
<dbReference type="Proteomes" id="UP000828941">
    <property type="component" value="Chromosome 12"/>
</dbReference>
<sequence>MSTYYCLIILALVTISIIVWRTQAVGMNWGTMASYPLSPPKLVKLLKSNNINKVKLFVANYDVLQALSGSNIAVTVAIPNTMLRSLNSSKKAAESWVHDNVTRYISTGGAGDRIEYVAVGDDPFLQSYGKQFHPFVTGAAASIQYALAKAKMDTNVKVVVPCSFDSFQSESNFPSRTHIRPHLNRPSKVPC</sequence>
<keyword evidence="2" id="KW-1185">Reference proteome</keyword>
<proteinExistence type="predicted"/>
<evidence type="ECO:0000313" key="2">
    <source>
        <dbReference type="Proteomes" id="UP000828941"/>
    </source>
</evidence>
<protein>
    <submittedName>
        <fullName evidence="1">Uncharacterized protein</fullName>
    </submittedName>
</protein>
<organism evidence="1 2">
    <name type="scientific">Bauhinia variegata</name>
    <name type="common">Purple orchid tree</name>
    <name type="synonym">Phanera variegata</name>
    <dbReference type="NCBI Taxonomy" id="167791"/>
    <lineage>
        <taxon>Eukaryota</taxon>
        <taxon>Viridiplantae</taxon>
        <taxon>Streptophyta</taxon>
        <taxon>Embryophyta</taxon>
        <taxon>Tracheophyta</taxon>
        <taxon>Spermatophyta</taxon>
        <taxon>Magnoliopsida</taxon>
        <taxon>eudicotyledons</taxon>
        <taxon>Gunneridae</taxon>
        <taxon>Pentapetalae</taxon>
        <taxon>rosids</taxon>
        <taxon>fabids</taxon>
        <taxon>Fabales</taxon>
        <taxon>Fabaceae</taxon>
        <taxon>Cercidoideae</taxon>
        <taxon>Cercideae</taxon>
        <taxon>Bauhiniinae</taxon>
        <taxon>Bauhinia</taxon>
    </lineage>
</organism>